<feature type="coiled-coil region" evidence="3">
    <location>
        <begin position="305"/>
        <end position="508"/>
    </location>
</feature>
<comment type="similarity">
    <text evidence="1">Belongs to the WEB family.</text>
</comment>
<dbReference type="AlphaFoldDB" id="A0A6V7P8R4"/>
<feature type="compositionally biased region" description="Basic and acidic residues" evidence="4">
    <location>
        <begin position="1"/>
        <end position="10"/>
    </location>
</feature>
<keyword evidence="2 3" id="KW-0175">Coiled coil</keyword>
<sequence length="696" mass="77515">MEEHKDEENRVLVSPSPDENIDTNRHHNQPKGSDEATQSAFHDGPAPESCSSQSPKKPGTAGEDATSDASSAQHDFRDAESVQQVFINKLSQGRMRFGDRRSKRSEQGIVGTGVIDTAAPFESVKEAVSKFGGIVDWKAQKAVTVERQKNVRLELEDVEEELPEFKRKSEAAEDAKARVLKELDCTKRLLEELKLNLEKAQTAEAQAKQDSELAVLRVREIEQGVASTESAAARAQLEVAKERHTTAVADLAEYSTAASREIEKTVEDLMLELITMKEVLESAHTAHIEAEEQRINTALAWEEDKIRWDYELKQAEDELAQLNDQLFATNELKSNLEAASALLLNLKAELAAYKEGKTADEERGTEEAQRTIRESLALTTKELGEVKSSIEKAKDEVMCLRVAAVSLNSDLERENAALATLRQKEGLATLSVQSLEAELNRAYTELEFIQTKENEARDKTAELPKELQQAANDADRAKSVAQLAREELNKAKEEAELAKAGAAKESEKLALASIKTLEESEQAASLEPGSPIGVTLTVEEYYTLSGKAHENEELANKRVISAVEQIKVAKDSEARSLEKLEEAHRKIEESKNALRVAIEKAEKAKEEKLAIEDELRKWREEHEQRRKASGAAQGLAEFPNFASEEETCRVIGPLSPRVNMPRDHIQNAVPEPKMRKRSFFPRIVTFLARKKAQSLK</sequence>
<dbReference type="InterPro" id="IPR008545">
    <property type="entry name" value="Web"/>
</dbReference>
<evidence type="ECO:0000313" key="5">
    <source>
        <dbReference type="EMBL" id="CAD1827084.1"/>
    </source>
</evidence>
<feature type="coiled-coil region" evidence="3">
    <location>
        <begin position="148"/>
        <end position="210"/>
    </location>
</feature>
<dbReference type="GO" id="GO:0005829">
    <property type="term" value="C:cytosol"/>
    <property type="evidence" value="ECO:0007669"/>
    <property type="project" value="TreeGrafter"/>
</dbReference>
<feature type="region of interest" description="Disordered" evidence="4">
    <location>
        <begin position="1"/>
        <end position="80"/>
    </location>
</feature>
<evidence type="ECO:0000256" key="2">
    <source>
        <dbReference type="ARBA" id="ARBA00023054"/>
    </source>
</evidence>
<dbReference type="GO" id="GO:0009904">
    <property type="term" value="P:chloroplast accumulation movement"/>
    <property type="evidence" value="ECO:0007669"/>
    <property type="project" value="TreeGrafter"/>
</dbReference>
<evidence type="ECO:0000256" key="4">
    <source>
        <dbReference type="SAM" id="MobiDB-lite"/>
    </source>
</evidence>
<evidence type="ECO:0008006" key="6">
    <source>
        <dbReference type="Google" id="ProtNLM"/>
    </source>
</evidence>
<dbReference type="PANTHER" id="PTHR32054:SF31">
    <property type="entry name" value="PROTEIN WEAK CHLOROPLAST MOVEMENT UNDER BLUE LIGHT 1"/>
    <property type="match status" value="1"/>
</dbReference>
<gene>
    <name evidence="5" type="ORF">CB5_LOCUS10295</name>
</gene>
<evidence type="ECO:0000256" key="1">
    <source>
        <dbReference type="ARBA" id="ARBA00005485"/>
    </source>
</evidence>
<dbReference type="EMBL" id="LR862146">
    <property type="protein sequence ID" value="CAD1827084.1"/>
    <property type="molecule type" value="Genomic_DNA"/>
</dbReference>
<feature type="coiled-coil region" evidence="3">
    <location>
        <begin position="563"/>
        <end position="621"/>
    </location>
</feature>
<evidence type="ECO:0000256" key="3">
    <source>
        <dbReference type="SAM" id="Coils"/>
    </source>
</evidence>
<proteinExistence type="inferred from homology"/>
<dbReference type="Pfam" id="PF05701">
    <property type="entry name" value="WEMBL"/>
    <property type="match status" value="1"/>
</dbReference>
<dbReference type="GO" id="GO:0009903">
    <property type="term" value="P:chloroplast avoidance movement"/>
    <property type="evidence" value="ECO:0007669"/>
    <property type="project" value="TreeGrafter"/>
</dbReference>
<name>A0A6V7P8R4_ANACO</name>
<organism evidence="5">
    <name type="scientific">Ananas comosus var. bracteatus</name>
    <name type="common">red pineapple</name>
    <dbReference type="NCBI Taxonomy" id="296719"/>
    <lineage>
        <taxon>Eukaryota</taxon>
        <taxon>Viridiplantae</taxon>
        <taxon>Streptophyta</taxon>
        <taxon>Embryophyta</taxon>
        <taxon>Tracheophyta</taxon>
        <taxon>Spermatophyta</taxon>
        <taxon>Magnoliopsida</taxon>
        <taxon>Liliopsida</taxon>
        <taxon>Poales</taxon>
        <taxon>Bromeliaceae</taxon>
        <taxon>Bromelioideae</taxon>
        <taxon>Ananas</taxon>
    </lineage>
</organism>
<dbReference type="PANTHER" id="PTHR32054">
    <property type="entry name" value="HEAVY CHAIN, PUTATIVE, EXPRESSED-RELATED-RELATED"/>
    <property type="match status" value="1"/>
</dbReference>
<accession>A0A6V7P8R4</accession>
<reference evidence="5" key="1">
    <citation type="submission" date="2020-07" db="EMBL/GenBank/DDBJ databases">
        <authorList>
            <person name="Lin J."/>
        </authorList>
    </citation>
    <scope>NUCLEOTIDE SEQUENCE</scope>
</reference>
<protein>
    <recommendedName>
        <fullName evidence="6">Protein WEAK CHLOROPLAST MOVEMENT UNDER BLUE LIGHT 1</fullName>
    </recommendedName>
</protein>